<dbReference type="EMBL" id="OU893350">
    <property type="protein sequence ID" value="CAG9788224.1"/>
    <property type="molecule type" value="Genomic_DNA"/>
</dbReference>
<dbReference type="InterPro" id="IPR050111">
    <property type="entry name" value="C-type_lectin/snaclec_domain"/>
</dbReference>
<dbReference type="SUPFAM" id="SSF56436">
    <property type="entry name" value="C-type lectin-like"/>
    <property type="match status" value="1"/>
</dbReference>
<gene>
    <name evidence="2" type="ORF">DIATSA_LOCUS6046</name>
</gene>
<dbReference type="AlphaFoldDB" id="A0A9N9R2I2"/>
<dbReference type="PROSITE" id="PS50041">
    <property type="entry name" value="C_TYPE_LECTIN_2"/>
    <property type="match status" value="1"/>
</dbReference>
<organism evidence="2 3">
    <name type="scientific">Diatraea saccharalis</name>
    <name type="common">sugarcane borer</name>
    <dbReference type="NCBI Taxonomy" id="40085"/>
    <lineage>
        <taxon>Eukaryota</taxon>
        <taxon>Metazoa</taxon>
        <taxon>Ecdysozoa</taxon>
        <taxon>Arthropoda</taxon>
        <taxon>Hexapoda</taxon>
        <taxon>Insecta</taxon>
        <taxon>Pterygota</taxon>
        <taxon>Neoptera</taxon>
        <taxon>Endopterygota</taxon>
        <taxon>Lepidoptera</taxon>
        <taxon>Glossata</taxon>
        <taxon>Ditrysia</taxon>
        <taxon>Pyraloidea</taxon>
        <taxon>Crambidae</taxon>
        <taxon>Crambinae</taxon>
        <taxon>Diatraea</taxon>
    </lineage>
</organism>
<evidence type="ECO:0000313" key="2">
    <source>
        <dbReference type="EMBL" id="CAG9788224.1"/>
    </source>
</evidence>
<sequence>MYNAQKWTVARDSCATNGGKLAVPESEEEFIFIQKIVRGIHYPSIVNPDFKLMVWLGINNLENYLMWKTVDDVNLENIGFHTWASENGQPFSNDPAEPHCVGMDAYNYGLRDYWCSMKLAYICENKA</sequence>
<protein>
    <recommendedName>
        <fullName evidence="1">C-type lectin domain-containing protein</fullName>
    </recommendedName>
</protein>
<dbReference type="Pfam" id="PF00059">
    <property type="entry name" value="Lectin_C"/>
    <property type="match status" value="1"/>
</dbReference>
<dbReference type="InterPro" id="IPR016187">
    <property type="entry name" value="CTDL_fold"/>
</dbReference>
<evidence type="ECO:0000313" key="3">
    <source>
        <dbReference type="Proteomes" id="UP001153714"/>
    </source>
</evidence>
<dbReference type="Gene3D" id="3.10.100.10">
    <property type="entry name" value="Mannose-Binding Protein A, subunit A"/>
    <property type="match status" value="1"/>
</dbReference>
<dbReference type="InterPro" id="IPR016186">
    <property type="entry name" value="C-type_lectin-like/link_sf"/>
</dbReference>
<dbReference type="PANTHER" id="PTHR22803">
    <property type="entry name" value="MANNOSE, PHOSPHOLIPASE, LECTIN RECEPTOR RELATED"/>
    <property type="match status" value="1"/>
</dbReference>
<accession>A0A9N9R2I2</accession>
<keyword evidence="3" id="KW-1185">Reference proteome</keyword>
<name>A0A9N9R2I2_9NEOP</name>
<dbReference type="OrthoDB" id="7357196at2759"/>
<feature type="domain" description="C-type lectin" evidence="1">
    <location>
        <begin position="1"/>
        <end position="124"/>
    </location>
</feature>
<proteinExistence type="predicted"/>
<dbReference type="Proteomes" id="UP001153714">
    <property type="component" value="Chromosome 19"/>
</dbReference>
<reference evidence="2" key="2">
    <citation type="submission" date="2022-10" db="EMBL/GenBank/DDBJ databases">
        <authorList>
            <consortium name="ENA_rothamsted_submissions"/>
            <consortium name="culmorum"/>
            <person name="King R."/>
        </authorList>
    </citation>
    <scope>NUCLEOTIDE SEQUENCE</scope>
</reference>
<evidence type="ECO:0000259" key="1">
    <source>
        <dbReference type="PROSITE" id="PS50041"/>
    </source>
</evidence>
<reference evidence="2" key="1">
    <citation type="submission" date="2021-12" db="EMBL/GenBank/DDBJ databases">
        <authorList>
            <person name="King R."/>
        </authorList>
    </citation>
    <scope>NUCLEOTIDE SEQUENCE</scope>
</reference>
<dbReference type="CDD" id="cd00037">
    <property type="entry name" value="CLECT"/>
    <property type="match status" value="1"/>
</dbReference>
<dbReference type="InterPro" id="IPR001304">
    <property type="entry name" value="C-type_lectin-like"/>
</dbReference>